<dbReference type="InterPro" id="IPR041462">
    <property type="entry name" value="Bact_A2M_MG6"/>
</dbReference>
<dbReference type="Pfam" id="PF07703">
    <property type="entry name" value="A2M_BRD"/>
    <property type="match status" value="1"/>
</dbReference>
<dbReference type="InterPro" id="IPR047565">
    <property type="entry name" value="Alpha-macroglob_thiol-ester_cl"/>
</dbReference>
<organism evidence="6 7">
    <name type="scientific">Roseivirga pacifica</name>
    <dbReference type="NCBI Taxonomy" id="1267423"/>
    <lineage>
        <taxon>Bacteria</taxon>
        <taxon>Pseudomonadati</taxon>
        <taxon>Bacteroidota</taxon>
        <taxon>Cytophagia</taxon>
        <taxon>Cytophagales</taxon>
        <taxon>Roseivirgaceae</taxon>
        <taxon>Roseivirga</taxon>
    </lineage>
</organism>
<sequence length="1849" mass="205178">MQKSSFRLCLLAGILCLLYACSTKQKPANVLNQQADQLYNEYISAYTTGKVSSRSAISIQFAEPLTNQQQQNTGFLSFSPSISGETRWVAARTLEFVPTAPLQSGKSYIGKLDLKKLGIETKEELGPFEFKVEVIDQDFDLEVTNIVSDAEQPMRRQTIEGVLQTADFADSAKIKQALTFEQEGKSLQVNWVFDQATGVNHKFYVEGVERKETASEVSYRFNGEEIGVIRSRSGKVNIPSLNDFKVINARVVKQGDPYVLIGFSDPLDENQDLRGLITIEDDANPVFSISGNEVKLYTSATLNGEKRLSVFPGIKNRLAFGMKNEFSQVVSFSQANPEVRLLNNGVILPSTDGLVLPFEAINLRAVDVTVIQVFEKNVVQFLQTNDLGGGEQLRRVGRPVLQQRVLLDESNVMDLTKWNRFTLDLARLTKTEPGAIYQVRLDMRRAYALYQCDGQSPEALINDAEMPADDWATYDGSEYGSYDSYYTYSYGNGYSWSERDNPCHDSYYMNNNRMVSTNILASDLGVIAKVGEDRRLNAYVTDLKTTQPIANATVEVVDYQQEAIETLKTDAEGKVSVDLLRKPFMLVVTRGVEKGYLKLTDGKALSLSNFNVGGARVARGVQGFIYGERGVWRPGDDIYLNFILEDKDDNLPEDHPVIFELLDPSGTVKERIVRNGSLNGFYHFPTKTDNQAPTGNWLARVKVGGTEFTKRVKIETVKPNRLKIDLKFDKERITTADKGVSGDLNVKWLSGAPARNLKAEFDLYLNPTTTTFKGYENYVFDDKSKEFYSDRATIFSGEVNDKGYAAVNFSINDQANAPGMLMATFSGKVFEPGGDFSINQFSLPYLPYDYFVGIRKPEGDKRGQLLTDEDHTMNIVSVDAEGKIAGSRNMVLEVFKLNWRWWWDNSSGNLASYVGRNYQSPYLSKAVKTQNGRASVKVNIPKEDWGRYYIRVRDLSSGHSAGEITYFDWPGWAEASRPGGASMLNFSTDKESYEVGEKVALKIPTNTQGRALISVENGSKVVESFWLETKPGDNNFTFQTTKEMLPNAYVNVTLLQPHGQTRNDLPIRLYGIVPINVSDKNSKLSPQITMANVLAPESEVKVKVAEQNGKAMTYTIAVVDEGLLDITGFKTPNPWATFFARQALGVNTWDVYDEVIGAFNGDLSRLLALGGDGTAARPENAKANRFKPVVKHLGPFTLEAGKTAEHSFDMPNYVGSVRTMVIAGDNGAYGMAEKATPVRKPLMVLATVPRVLGPGETFKLPVNVFAMESNVKNVEVSIETNGLLTATDGTQKNITFDAIGDQNIDFDLKVAEQIGVGKIAVEVRSGRETAHYEVEVQVRNPNPVVTRVTEAVLQAGQSWSQQLDQVGMAGTNVSKLEISTLPPLNLSKRLAYLMSYPHGCIEQTTSAVFPQLFLSDLTELNATEKEKTKRNVMAAIDRIGSFQTGQGGFAYWPGQSDDNAWGTNYAGHFLLEAKDKGYGIPSALLNNWKRFQSRSARRWSRNGSYNDDLLQAYRLYTLAKAQAPELGAMNRLREDEKLSTEAKWRLAAAYALTGRAAVAKELIEQLPTSLTRKNRYYYYGSQVRDEAMVLETLGLLGMQKEGLQLLRNVANELSKDRWMSTQTTAYALLAIMKFANANTVGSGMDATYTIDAAAQQTVKTAKSMLLVDVPVNGDKPNELSVNNTGNGVLFVRAIQQGQPLAGQEAPAANGLRLTVSYSDRDGNALNVNSLPQGTDLVAEVSVYNSGTKGIYEDLALTQIFPSGWEILNERLNEVPGASTATNFDYQDIRDDRVMTYFDLKPSESKTFKVMLNATYSGRFYLPAVNVEAMYDNTVNAQTAGKWVRVERVN</sequence>
<evidence type="ECO:0000256" key="3">
    <source>
        <dbReference type="SAM" id="SignalP"/>
    </source>
</evidence>
<evidence type="ECO:0000313" key="6">
    <source>
        <dbReference type="EMBL" id="SEW40314.1"/>
    </source>
</evidence>
<evidence type="ECO:0000256" key="2">
    <source>
        <dbReference type="ARBA" id="ARBA00022729"/>
    </source>
</evidence>
<gene>
    <name evidence="6" type="ORF">SAMN05216290_3574</name>
</gene>
<dbReference type="SUPFAM" id="SSF48239">
    <property type="entry name" value="Terpenoid cyclases/Protein prenyltransferases"/>
    <property type="match status" value="1"/>
</dbReference>
<evidence type="ECO:0000259" key="4">
    <source>
        <dbReference type="SMART" id="SM01359"/>
    </source>
</evidence>
<dbReference type="PANTHER" id="PTHR40094">
    <property type="entry name" value="ALPHA-2-MACROGLOBULIN HOMOLOG"/>
    <property type="match status" value="1"/>
</dbReference>
<reference evidence="7" key="1">
    <citation type="submission" date="2016-10" db="EMBL/GenBank/DDBJ databases">
        <authorList>
            <person name="Varghese N."/>
            <person name="Submissions S."/>
        </authorList>
    </citation>
    <scope>NUCLEOTIDE SEQUENCE [LARGE SCALE GENOMIC DNA]</scope>
    <source>
        <strain evidence="7">CGMCC 1.12402</strain>
    </source>
</reference>
<feature type="domain" description="Alpha-2-macroglobulin bait region" evidence="4">
    <location>
        <begin position="984"/>
        <end position="1126"/>
    </location>
</feature>
<dbReference type="InterPro" id="IPR011626">
    <property type="entry name" value="Alpha-macroglobulin_TED"/>
</dbReference>
<dbReference type="InterPro" id="IPR001599">
    <property type="entry name" value="Macroglobln_a2"/>
</dbReference>
<dbReference type="SMART" id="SM01419">
    <property type="entry name" value="Thiol-ester_cl"/>
    <property type="match status" value="1"/>
</dbReference>
<keyword evidence="2 3" id="KW-0732">Signal</keyword>
<evidence type="ECO:0000259" key="5">
    <source>
        <dbReference type="SMART" id="SM01360"/>
    </source>
</evidence>
<proteinExistence type="inferred from homology"/>
<accession>A0A1I0RHF7</accession>
<dbReference type="STRING" id="1267423.SAMN05216290_3574"/>
<protein>
    <recommendedName>
        <fullName evidence="8">Alpha-2-macroglobulin family protein</fullName>
    </recommendedName>
</protein>
<dbReference type="InterPro" id="IPR041203">
    <property type="entry name" value="Bact_A2M_MG5"/>
</dbReference>
<dbReference type="PANTHER" id="PTHR40094:SF1">
    <property type="entry name" value="UBIQUITIN DOMAIN-CONTAINING PROTEIN"/>
    <property type="match status" value="1"/>
</dbReference>
<dbReference type="Pfam" id="PF17972">
    <property type="entry name" value="bMG5"/>
    <property type="match status" value="1"/>
</dbReference>
<keyword evidence="7" id="KW-1185">Reference proteome</keyword>
<dbReference type="RefSeq" id="WP_090260402.1">
    <property type="nucleotide sequence ID" value="NZ_FOIR01000004.1"/>
</dbReference>
<dbReference type="Gene3D" id="1.50.10.20">
    <property type="match status" value="1"/>
</dbReference>
<dbReference type="CDD" id="cd02891">
    <property type="entry name" value="A2M_like"/>
    <property type="match status" value="1"/>
</dbReference>
<dbReference type="Gene3D" id="2.60.40.1930">
    <property type="match status" value="1"/>
</dbReference>
<dbReference type="PROSITE" id="PS51257">
    <property type="entry name" value="PROKAR_LIPOPROTEIN"/>
    <property type="match status" value="1"/>
</dbReference>
<dbReference type="Pfam" id="PF07678">
    <property type="entry name" value="TED_complement"/>
    <property type="match status" value="1"/>
</dbReference>
<dbReference type="InterPro" id="IPR021868">
    <property type="entry name" value="Alpha_2_Macroglob_MG3"/>
</dbReference>
<dbReference type="Pfam" id="PF01835">
    <property type="entry name" value="MG2"/>
    <property type="match status" value="1"/>
</dbReference>
<dbReference type="GeneID" id="99988245"/>
<dbReference type="EMBL" id="FOIR01000004">
    <property type="protein sequence ID" value="SEW40314.1"/>
    <property type="molecule type" value="Genomic_DNA"/>
</dbReference>
<dbReference type="GO" id="GO:0004866">
    <property type="term" value="F:endopeptidase inhibitor activity"/>
    <property type="evidence" value="ECO:0007669"/>
    <property type="project" value="InterPro"/>
</dbReference>
<dbReference type="Pfam" id="PF00207">
    <property type="entry name" value="A2M"/>
    <property type="match status" value="1"/>
</dbReference>
<name>A0A1I0RHF7_9BACT</name>
<dbReference type="GO" id="GO:0005615">
    <property type="term" value="C:extracellular space"/>
    <property type="evidence" value="ECO:0007669"/>
    <property type="project" value="InterPro"/>
</dbReference>
<dbReference type="InterPro" id="IPR011625">
    <property type="entry name" value="A2M_N_BRD"/>
</dbReference>
<dbReference type="SMART" id="SM01360">
    <property type="entry name" value="A2M"/>
    <property type="match status" value="1"/>
</dbReference>
<feature type="signal peptide" evidence="3">
    <location>
        <begin position="1"/>
        <end position="25"/>
    </location>
</feature>
<evidence type="ECO:0000313" key="7">
    <source>
        <dbReference type="Proteomes" id="UP000199437"/>
    </source>
</evidence>
<dbReference type="InterPro" id="IPR008930">
    <property type="entry name" value="Terpenoid_cyclase/PrenylTrfase"/>
</dbReference>
<feature type="domain" description="Alpha-2-macroglobulin" evidence="5">
    <location>
        <begin position="1189"/>
        <end position="1278"/>
    </location>
</feature>
<dbReference type="OrthoDB" id="9767116at2"/>
<dbReference type="Pfam" id="PF17973">
    <property type="entry name" value="bMG10"/>
    <property type="match status" value="1"/>
</dbReference>
<dbReference type="Proteomes" id="UP000199437">
    <property type="component" value="Unassembled WGS sequence"/>
</dbReference>
<feature type="chain" id="PRO_5011721308" description="Alpha-2-macroglobulin family protein" evidence="3">
    <location>
        <begin position="26"/>
        <end position="1849"/>
    </location>
</feature>
<dbReference type="InterPro" id="IPR002890">
    <property type="entry name" value="MG2"/>
</dbReference>
<dbReference type="Gene3D" id="2.60.40.3710">
    <property type="match status" value="1"/>
</dbReference>
<dbReference type="InterPro" id="IPR041246">
    <property type="entry name" value="Bact_MG10"/>
</dbReference>
<dbReference type="Pfam" id="PF17962">
    <property type="entry name" value="bMG6"/>
    <property type="match status" value="1"/>
</dbReference>
<dbReference type="Pfam" id="PF11974">
    <property type="entry name" value="bMG3"/>
    <property type="match status" value="1"/>
</dbReference>
<dbReference type="InterPro" id="IPR051802">
    <property type="entry name" value="YfhM-like"/>
</dbReference>
<evidence type="ECO:0000256" key="1">
    <source>
        <dbReference type="ARBA" id="ARBA00010556"/>
    </source>
</evidence>
<evidence type="ECO:0008006" key="8">
    <source>
        <dbReference type="Google" id="ProtNLM"/>
    </source>
</evidence>
<dbReference type="SMART" id="SM01359">
    <property type="entry name" value="A2M_N_2"/>
    <property type="match status" value="1"/>
</dbReference>
<comment type="similarity">
    <text evidence="1">Belongs to the protease inhibitor I39 (alpha-2-macroglobulin) family. Bacterial alpha-2-macroglobulin subfamily.</text>
</comment>